<dbReference type="EMBL" id="CP159290">
    <property type="protein sequence ID" value="XCH28265.1"/>
    <property type="molecule type" value="Genomic_DNA"/>
</dbReference>
<accession>A0AAU8FUU4</accession>
<evidence type="ECO:0000256" key="1">
    <source>
        <dbReference type="SAM" id="MobiDB-lite"/>
    </source>
</evidence>
<organism evidence="3">
    <name type="scientific">Cellulosimicrobium sp. ES-005</name>
    <dbReference type="NCBI Taxonomy" id="3163031"/>
    <lineage>
        <taxon>Bacteria</taxon>
        <taxon>Bacillati</taxon>
        <taxon>Actinomycetota</taxon>
        <taxon>Actinomycetes</taxon>
        <taxon>Micrococcales</taxon>
        <taxon>Promicromonosporaceae</taxon>
        <taxon>Cellulosimicrobium</taxon>
    </lineage>
</organism>
<sequence length="119" mass="12245">MSPRRPEEPDDAAAHYTRGLVRAQLRLGLACVVSFLAVVALLTVTMSAVPALDAVAVAGVPLPWLVHAYGFYPVIVAFAVVFAVGAARNERRYRALAEGSGGSAEAGPDEAGPDEAGAA</sequence>
<gene>
    <name evidence="3" type="ORF">ABRQ22_11675</name>
</gene>
<dbReference type="RefSeq" id="WP_353706849.1">
    <property type="nucleotide sequence ID" value="NZ_CP159290.1"/>
</dbReference>
<evidence type="ECO:0000256" key="2">
    <source>
        <dbReference type="SAM" id="Phobius"/>
    </source>
</evidence>
<feature type="transmembrane region" description="Helical" evidence="2">
    <location>
        <begin position="27"/>
        <end position="49"/>
    </location>
</feature>
<protein>
    <submittedName>
        <fullName evidence="3">Heavy metal transporter</fullName>
    </submittedName>
</protein>
<reference evidence="3" key="1">
    <citation type="submission" date="2024-06" db="EMBL/GenBank/DDBJ databases">
        <title>Complete genome sequence of the cellulolytic actinobacterium, Cellulosimicrobium ES-005.</title>
        <authorList>
            <person name="Matthews C.T."/>
            <person name="Underwood K.D."/>
            <person name="Ghanchi K.M."/>
            <person name="Fields S.D."/>
            <person name="Gardner S.G."/>
        </authorList>
    </citation>
    <scope>NUCLEOTIDE SEQUENCE</scope>
    <source>
        <strain evidence="3">ES-005</strain>
    </source>
</reference>
<feature type="transmembrane region" description="Helical" evidence="2">
    <location>
        <begin position="69"/>
        <end position="87"/>
    </location>
</feature>
<keyword evidence="2" id="KW-1133">Transmembrane helix</keyword>
<name>A0AAU8FUU4_9MICO</name>
<proteinExistence type="predicted"/>
<evidence type="ECO:0000313" key="3">
    <source>
        <dbReference type="EMBL" id="XCH28265.1"/>
    </source>
</evidence>
<keyword evidence="2" id="KW-0812">Transmembrane</keyword>
<feature type="region of interest" description="Disordered" evidence="1">
    <location>
        <begin position="97"/>
        <end position="119"/>
    </location>
</feature>
<keyword evidence="2" id="KW-0472">Membrane</keyword>
<dbReference type="AlphaFoldDB" id="A0AAU8FUU4"/>